<protein>
    <submittedName>
        <fullName evidence="3">Uncharacterized protein</fullName>
    </submittedName>
</protein>
<keyword evidence="2" id="KW-1133">Transmembrane helix</keyword>
<keyword evidence="4" id="KW-1185">Reference proteome</keyword>
<evidence type="ECO:0000256" key="1">
    <source>
        <dbReference type="SAM" id="MobiDB-lite"/>
    </source>
</evidence>
<reference evidence="3 4" key="1">
    <citation type="submission" date="2022-10" db="EMBL/GenBank/DDBJ databases">
        <title>Roseococcus glaciei nov., sp. nov., isolated from glacier.</title>
        <authorList>
            <person name="Liu Q."/>
            <person name="Xin Y.-H."/>
        </authorList>
    </citation>
    <scope>NUCLEOTIDE SEQUENCE [LARGE SCALE GENOMIC DNA]</scope>
    <source>
        <strain evidence="3 4">MDT2-1-1</strain>
    </source>
</reference>
<accession>A0ABT3P1A4</accession>
<comment type="caution">
    <text evidence="3">The sequence shown here is derived from an EMBL/GenBank/DDBJ whole genome shotgun (WGS) entry which is preliminary data.</text>
</comment>
<gene>
    <name evidence="3" type="ORF">OF850_20400</name>
</gene>
<feature type="transmembrane region" description="Helical" evidence="2">
    <location>
        <begin position="53"/>
        <end position="74"/>
    </location>
</feature>
<sequence length="206" mass="22497">MEEARLAELARLVEALERLAPRAGDERTQALIAVSRQLLAEPPRRRAAFGPKLLVLGALLADAVALALALLALLTPDARLLVPPALWLLWRLRALAWLLEEAALLLWDAAAQGWDWLAEAFSPRAAQRLEARLAAAALLRRWRRHAASSLDEPVLEDFLAGFGPRPPRLARPRRAGRRARAATAPSSPLRAAPRLSRDGAGRCLPA</sequence>
<keyword evidence="2" id="KW-0472">Membrane</keyword>
<organism evidence="3 4">
    <name type="scientific">Sabulicella glaciei</name>
    <dbReference type="NCBI Taxonomy" id="2984948"/>
    <lineage>
        <taxon>Bacteria</taxon>
        <taxon>Pseudomonadati</taxon>
        <taxon>Pseudomonadota</taxon>
        <taxon>Alphaproteobacteria</taxon>
        <taxon>Acetobacterales</taxon>
        <taxon>Acetobacteraceae</taxon>
        <taxon>Sabulicella</taxon>
    </lineage>
</organism>
<evidence type="ECO:0000313" key="4">
    <source>
        <dbReference type="Proteomes" id="UP001526430"/>
    </source>
</evidence>
<proteinExistence type="predicted"/>
<feature type="compositionally biased region" description="Basic residues" evidence="1">
    <location>
        <begin position="168"/>
        <end position="180"/>
    </location>
</feature>
<evidence type="ECO:0000313" key="3">
    <source>
        <dbReference type="EMBL" id="MCW8087968.1"/>
    </source>
</evidence>
<dbReference type="Proteomes" id="UP001526430">
    <property type="component" value="Unassembled WGS sequence"/>
</dbReference>
<feature type="region of interest" description="Disordered" evidence="1">
    <location>
        <begin position="167"/>
        <end position="206"/>
    </location>
</feature>
<name>A0ABT3P1A4_9PROT</name>
<dbReference type="EMBL" id="JAPFQI010000024">
    <property type="protein sequence ID" value="MCW8087968.1"/>
    <property type="molecule type" value="Genomic_DNA"/>
</dbReference>
<feature type="compositionally biased region" description="Low complexity" evidence="1">
    <location>
        <begin position="181"/>
        <end position="194"/>
    </location>
</feature>
<evidence type="ECO:0000256" key="2">
    <source>
        <dbReference type="SAM" id="Phobius"/>
    </source>
</evidence>
<keyword evidence="2" id="KW-0812">Transmembrane</keyword>